<dbReference type="InterPro" id="IPR036390">
    <property type="entry name" value="WH_DNA-bd_sf"/>
</dbReference>
<keyword evidence="4" id="KW-0804">Transcription</keyword>
<dbReference type="GO" id="GO:0003700">
    <property type="term" value="F:DNA-binding transcription factor activity"/>
    <property type="evidence" value="ECO:0007669"/>
    <property type="project" value="InterPro"/>
</dbReference>
<dbReference type="Pfam" id="PF00126">
    <property type="entry name" value="HTH_1"/>
    <property type="match status" value="1"/>
</dbReference>
<dbReference type="SUPFAM" id="SSF46785">
    <property type="entry name" value="Winged helix' DNA-binding domain"/>
    <property type="match status" value="1"/>
</dbReference>
<dbReference type="PANTHER" id="PTHR30346">
    <property type="entry name" value="TRANSCRIPTIONAL DUAL REGULATOR HCAR-RELATED"/>
    <property type="match status" value="1"/>
</dbReference>
<dbReference type="InterPro" id="IPR005119">
    <property type="entry name" value="LysR_subst-bd"/>
</dbReference>
<dbReference type="EMBL" id="BSFF01000001">
    <property type="protein sequence ID" value="GLK54172.1"/>
    <property type="molecule type" value="Genomic_DNA"/>
</dbReference>
<dbReference type="PRINTS" id="PR00039">
    <property type="entry name" value="HTHLYSR"/>
</dbReference>
<dbReference type="InterPro" id="IPR036388">
    <property type="entry name" value="WH-like_DNA-bd_sf"/>
</dbReference>
<dbReference type="EMBL" id="JAFBCY010000002">
    <property type="protein sequence ID" value="MBM7851115.1"/>
    <property type="molecule type" value="Genomic_DNA"/>
</dbReference>
<accession>A0A9W6IR70</accession>
<keyword evidence="3 7" id="KW-0238">DNA-binding</keyword>
<dbReference type="Gene3D" id="1.10.10.10">
    <property type="entry name" value="Winged helix-like DNA-binding domain superfamily/Winged helix DNA-binding domain"/>
    <property type="match status" value="1"/>
</dbReference>
<proteinExistence type="inferred from homology"/>
<evidence type="ECO:0000313" key="6">
    <source>
        <dbReference type="EMBL" id="GLK54172.1"/>
    </source>
</evidence>
<dbReference type="FunFam" id="1.10.10.10:FF:000001">
    <property type="entry name" value="LysR family transcriptional regulator"/>
    <property type="match status" value="1"/>
</dbReference>
<evidence type="ECO:0000256" key="2">
    <source>
        <dbReference type="ARBA" id="ARBA00023015"/>
    </source>
</evidence>
<evidence type="ECO:0000313" key="7">
    <source>
        <dbReference type="EMBL" id="MBM7851115.1"/>
    </source>
</evidence>
<dbReference type="Pfam" id="PF03466">
    <property type="entry name" value="LysR_substrate"/>
    <property type="match status" value="1"/>
</dbReference>
<keyword evidence="2" id="KW-0805">Transcription regulation</keyword>
<evidence type="ECO:0000256" key="4">
    <source>
        <dbReference type="ARBA" id="ARBA00023163"/>
    </source>
</evidence>
<feature type="domain" description="HTH lysR-type" evidence="5">
    <location>
        <begin position="2"/>
        <end position="59"/>
    </location>
</feature>
<dbReference type="AlphaFoldDB" id="A0A9W6IR70"/>
<comment type="similarity">
    <text evidence="1">Belongs to the LysR transcriptional regulatory family.</text>
</comment>
<dbReference type="PANTHER" id="PTHR30346:SF0">
    <property type="entry name" value="HCA OPERON TRANSCRIPTIONAL ACTIVATOR HCAR"/>
    <property type="match status" value="1"/>
</dbReference>
<dbReference type="Proteomes" id="UP000758856">
    <property type="component" value="Unassembled WGS sequence"/>
</dbReference>
<evidence type="ECO:0000256" key="1">
    <source>
        <dbReference type="ARBA" id="ARBA00009437"/>
    </source>
</evidence>
<dbReference type="PROSITE" id="PS50931">
    <property type="entry name" value="HTH_LYSR"/>
    <property type="match status" value="1"/>
</dbReference>
<reference evidence="7 8" key="2">
    <citation type="submission" date="2021-01" db="EMBL/GenBank/DDBJ databases">
        <title>Genomic Encyclopedia of Type Strains, Phase IV (KMG-IV): sequencing the most valuable type-strain genomes for metagenomic binning, comparative biology and taxonomic classification.</title>
        <authorList>
            <person name="Goeker M."/>
        </authorList>
    </citation>
    <scope>NUCLEOTIDE SEQUENCE [LARGE SCALE GENOMIC DNA]</scope>
    <source>
        <strain evidence="7 8">DSM 6130</strain>
    </source>
</reference>
<dbReference type="Gene3D" id="3.40.190.10">
    <property type="entry name" value="Periplasmic binding protein-like II"/>
    <property type="match status" value="2"/>
</dbReference>
<organism evidence="6 9">
    <name type="scientific">Methylopila capsulata</name>
    <dbReference type="NCBI Taxonomy" id="61654"/>
    <lineage>
        <taxon>Bacteria</taxon>
        <taxon>Pseudomonadati</taxon>
        <taxon>Pseudomonadota</taxon>
        <taxon>Alphaproteobacteria</taxon>
        <taxon>Hyphomicrobiales</taxon>
        <taxon>Methylopilaceae</taxon>
        <taxon>Methylopila</taxon>
    </lineage>
</organism>
<dbReference type="GO" id="GO:0032993">
    <property type="term" value="C:protein-DNA complex"/>
    <property type="evidence" value="ECO:0007669"/>
    <property type="project" value="TreeGrafter"/>
</dbReference>
<dbReference type="GO" id="GO:0003677">
    <property type="term" value="F:DNA binding"/>
    <property type="evidence" value="ECO:0007669"/>
    <property type="project" value="UniProtKB-KW"/>
</dbReference>
<comment type="caution">
    <text evidence="6">The sequence shown here is derived from an EMBL/GenBank/DDBJ whole genome shotgun (WGS) entry which is preliminary data.</text>
</comment>
<evidence type="ECO:0000256" key="3">
    <source>
        <dbReference type="ARBA" id="ARBA00023125"/>
    </source>
</evidence>
<evidence type="ECO:0000313" key="9">
    <source>
        <dbReference type="Proteomes" id="UP001143400"/>
    </source>
</evidence>
<dbReference type="SUPFAM" id="SSF53850">
    <property type="entry name" value="Periplasmic binding protein-like II"/>
    <property type="match status" value="1"/>
</dbReference>
<dbReference type="Proteomes" id="UP001143400">
    <property type="component" value="Unassembled WGS sequence"/>
</dbReference>
<dbReference type="RefSeq" id="WP_204949533.1">
    <property type="nucleotide sequence ID" value="NZ_BSFF01000001.1"/>
</dbReference>
<keyword evidence="8" id="KW-1185">Reference proteome</keyword>
<evidence type="ECO:0000259" key="5">
    <source>
        <dbReference type="PROSITE" id="PS50931"/>
    </source>
</evidence>
<dbReference type="InterPro" id="IPR000847">
    <property type="entry name" value="LysR_HTH_N"/>
</dbReference>
<sequence>MFEFTHLRCFVAVAEELHFGRAARRLNMTQPPLSRQIQLLEHLLEAKLFERSNRRVALTPSGRAFLPEARRLLQLAEGAAMSIRRIGVGEAGTVTIGFTAASGYDFLPRIVRELRAELANIDLVLREAVTSAQLDALASGRLDIALVRPPVRRATFRSRIVLREPMILALPAGHPMAEREVIDLHDLGDEPVISYSPFEARYFHDLVLSLFGAAGVQPTITQHVSQIHSVLALVRIGLGLALVPEAAAKLRFDGVVHRPIRSPGGGMAQLAAVWRTDQENPAAERALEVILRQAPPLDG</sequence>
<reference evidence="6" key="1">
    <citation type="journal article" date="2014" name="Int. J. Syst. Evol. Microbiol.">
        <title>Complete genome sequence of Corynebacterium casei LMG S-19264T (=DSM 44701T), isolated from a smear-ripened cheese.</title>
        <authorList>
            <consortium name="US DOE Joint Genome Institute (JGI-PGF)"/>
            <person name="Walter F."/>
            <person name="Albersmeier A."/>
            <person name="Kalinowski J."/>
            <person name="Ruckert C."/>
        </authorList>
    </citation>
    <scope>NUCLEOTIDE SEQUENCE</scope>
    <source>
        <strain evidence="6">VKM B-1606</strain>
    </source>
</reference>
<gene>
    <name evidence="6" type="ORF">GCM10008170_01910</name>
    <name evidence="7" type="ORF">JOD31_001340</name>
</gene>
<name>A0A9W6IR70_9HYPH</name>
<evidence type="ECO:0000313" key="8">
    <source>
        <dbReference type="Proteomes" id="UP000758856"/>
    </source>
</evidence>
<reference evidence="6" key="3">
    <citation type="submission" date="2023-01" db="EMBL/GenBank/DDBJ databases">
        <authorList>
            <person name="Sun Q."/>
            <person name="Evtushenko L."/>
        </authorList>
    </citation>
    <scope>NUCLEOTIDE SEQUENCE</scope>
    <source>
        <strain evidence="6">VKM B-1606</strain>
    </source>
</reference>
<protein>
    <submittedName>
        <fullName evidence="7">DNA-binding transcriptional LysR family regulator</fullName>
    </submittedName>
    <submittedName>
        <fullName evidence="6">Transcriptional regulator</fullName>
    </submittedName>
</protein>